<dbReference type="GeneID" id="11262624"/>
<dbReference type="KEGG" id="ttn:TTX_1739"/>
<keyword evidence="1" id="KW-0271">Exosome</keyword>
<gene>
    <name evidence="1" type="primary">csl4</name>
    <name evidence="2" type="ordered locus">TTX_1739</name>
</gene>
<dbReference type="PATRIC" id="fig|768679.9.peg.1760"/>
<dbReference type="InterPro" id="IPR012340">
    <property type="entry name" value="NA-bd_OB-fold"/>
</dbReference>
<keyword evidence="3" id="KW-1185">Reference proteome</keyword>
<dbReference type="PaxDb" id="768679-TTX_1739"/>
<dbReference type="Proteomes" id="UP000002654">
    <property type="component" value="Chromosome"/>
</dbReference>
<accession>G4RLB5</accession>
<dbReference type="Gene3D" id="2.40.50.140">
    <property type="entry name" value="Nucleic acid-binding proteins"/>
    <property type="match status" value="1"/>
</dbReference>
<dbReference type="GO" id="GO:0006396">
    <property type="term" value="P:RNA processing"/>
    <property type="evidence" value="ECO:0007669"/>
    <property type="project" value="InterPro"/>
</dbReference>
<keyword evidence="1" id="KW-0963">Cytoplasm</keyword>
<feature type="binding site" evidence="1">
    <location>
        <position position="145"/>
    </location>
    <ligand>
        <name>Zn(2+)</name>
        <dbReference type="ChEBI" id="CHEBI:29105"/>
    </ligand>
</feature>
<keyword evidence="1" id="KW-0479">Metal-binding</keyword>
<dbReference type="STRING" id="768679.TTX_1739"/>
<dbReference type="HAMAP" id="MF_00975">
    <property type="entry name" value="Exosome_Csl4"/>
    <property type="match status" value="1"/>
</dbReference>
<dbReference type="eggNOG" id="arCOG00676">
    <property type="taxonomic scope" value="Archaea"/>
</dbReference>
<reference evidence="2 3" key="1">
    <citation type="journal article" date="2011" name="PLoS ONE">
        <title>The complete genome sequence of Thermoproteus tenax: a physiologically versatile member of the Crenarchaeota.</title>
        <authorList>
            <person name="Siebers B."/>
            <person name="Zaparty M."/>
            <person name="Raddatz G."/>
            <person name="Tjaden B."/>
            <person name="Albers S.V."/>
            <person name="Bell S.D."/>
            <person name="Blombach F."/>
            <person name="Kletzin A."/>
            <person name="Kyrpides N."/>
            <person name="Lanz C."/>
            <person name="Plagens A."/>
            <person name="Rampp M."/>
            <person name="Rosinus A."/>
            <person name="von Jan M."/>
            <person name="Makarova K.S."/>
            <person name="Klenk H.P."/>
            <person name="Schuster S.C."/>
            <person name="Hensel R."/>
        </authorList>
    </citation>
    <scope>NUCLEOTIDE SEQUENCE [LARGE SCALE GENOMIC DNA]</scope>
    <source>
        <strain evidence="3">ATCC 35583 / DSM 2078 / JCM 9277 / NBRC 100435 / Kra 1</strain>
    </source>
</reference>
<dbReference type="GO" id="GO:0005737">
    <property type="term" value="C:cytoplasm"/>
    <property type="evidence" value="ECO:0007669"/>
    <property type="project" value="UniProtKB-SubCell"/>
</dbReference>
<evidence type="ECO:0000313" key="2">
    <source>
        <dbReference type="EMBL" id="CCC82360.1"/>
    </source>
</evidence>
<comment type="subcellular location">
    <subcellularLocation>
        <location evidence="1">Cytoplasm</location>
    </subcellularLocation>
</comment>
<dbReference type="InterPro" id="IPR030850">
    <property type="entry name" value="Exosome_Csl4_arc"/>
</dbReference>
<proteinExistence type="inferred from homology"/>
<feature type="binding site" evidence="1">
    <location>
        <position position="148"/>
    </location>
    <ligand>
        <name>Zn(2+)</name>
        <dbReference type="ChEBI" id="CHEBI:29105"/>
    </ligand>
</feature>
<sequence>MSVKRKLVLPGEEVAMPEEFMVEGSSYLDSVFRSSALGYVVYDSLSHTAVVKPFKRDSYPRQGDILYCVVTSKGVRALNVRCVAREMKEGFEELKYPVTGLIPPQLVDGKVGIGDYVRARVVSNYGPPFLLSIRGSTFGVVRAVCPKCGNVMRRRGGILVCPVCGATAVRKIAHGFYV</sequence>
<dbReference type="GO" id="GO:0006401">
    <property type="term" value="P:RNA catabolic process"/>
    <property type="evidence" value="ECO:0007669"/>
    <property type="project" value="UniProtKB-UniRule"/>
</dbReference>
<dbReference type="SUPFAM" id="SSF50249">
    <property type="entry name" value="Nucleic acid-binding proteins"/>
    <property type="match status" value="1"/>
</dbReference>
<comment type="subunit">
    <text evidence="1">Component of the archaeal exosome complex. Forms a trimer of Rrp4 and/or Csl4 subunits. The trimer associates with an hexameric ring-like arrangement composed of 3 Rrp41-Rrp42 heterodimers. Interacts with DnaG.</text>
</comment>
<dbReference type="EMBL" id="FN869859">
    <property type="protein sequence ID" value="CCC82360.1"/>
    <property type="molecule type" value="Genomic_DNA"/>
</dbReference>
<comment type="function">
    <text evidence="1">Non-catalytic component of the exosome, which is a complex involved in RNA degradation. Increases the RNA binding and the efficiency of RNA degradation. Helpful for the interaction of the exosome with A-poor RNAs.</text>
</comment>
<feature type="binding site" evidence="1">
    <location>
        <position position="161"/>
    </location>
    <ligand>
        <name>Zn(2+)</name>
        <dbReference type="ChEBI" id="CHEBI:29105"/>
    </ligand>
</feature>
<evidence type="ECO:0000256" key="1">
    <source>
        <dbReference type="HAMAP-Rule" id="MF_00975"/>
    </source>
</evidence>
<protein>
    <recommendedName>
        <fullName evidence="1">Exosome complex component Csl4</fullName>
    </recommendedName>
</protein>
<keyword evidence="1" id="KW-0862">Zinc</keyword>
<feature type="binding site" evidence="1">
    <location>
        <position position="164"/>
    </location>
    <ligand>
        <name>Zn(2+)</name>
        <dbReference type="ChEBI" id="CHEBI:29105"/>
    </ligand>
</feature>
<comment type="similarity">
    <text evidence="1">Belongs to the CSL4 family.</text>
</comment>
<organism evidence="2 3">
    <name type="scientific">Thermoproteus tenax (strain ATCC 35583 / DSM 2078 / JCM 9277 / NBRC 100435 / Kra 1)</name>
    <dbReference type="NCBI Taxonomy" id="768679"/>
    <lineage>
        <taxon>Archaea</taxon>
        <taxon>Thermoproteota</taxon>
        <taxon>Thermoprotei</taxon>
        <taxon>Thermoproteales</taxon>
        <taxon>Thermoproteaceae</taxon>
        <taxon>Thermoproteus</taxon>
    </lineage>
</organism>
<dbReference type="HOGENOM" id="CLU_067135_1_1_2"/>
<dbReference type="AlphaFoldDB" id="G4RLB5"/>
<dbReference type="GO" id="GO:0000178">
    <property type="term" value="C:exosome (RNase complex)"/>
    <property type="evidence" value="ECO:0007669"/>
    <property type="project" value="UniProtKB-KW"/>
</dbReference>
<evidence type="ECO:0000313" key="3">
    <source>
        <dbReference type="Proteomes" id="UP000002654"/>
    </source>
</evidence>
<dbReference type="GO" id="GO:0008270">
    <property type="term" value="F:zinc ion binding"/>
    <property type="evidence" value="ECO:0007669"/>
    <property type="project" value="UniProtKB-UniRule"/>
</dbReference>
<dbReference type="RefSeq" id="WP_014127614.1">
    <property type="nucleotide sequence ID" value="NC_016070.1"/>
</dbReference>
<name>G4RLB5_THETK</name>
<dbReference type="NCBIfam" id="NF034126">
    <property type="entry name" value="PRK09521.1"/>
    <property type="match status" value="1"/>
</dbReference>